<gene>
    <name evidence="2" type="ORF">NAES01612_LOCUS22348</name>
</gene>
<sequence length="415" mass="47045">MAAFDLSHLQNALPTTKESENNNNHTTVRLYHVTNVETTSPAPTWREIQWSVANHRKWDGPMYGLPVACFIAKLPCQPLKKSSVYPRQSSKGKTHWRVSFLLSLLPFRVFKIFERQSQVHLLVVPYTLVAESLLSSDKWKSLSLVYTQLTHEKVLQLLQKKKQTINISFLGENVSISNNNSVVWDSVVRGGQTRGMAGGSGGAVHFVAFGRKESVEYRIDQWKKDVVCLECHKHELKQGCPACASPLCRFCMKNMKKCGDCQQEICSTCGMTCQSSRCTTWLCSTCQEPEEERDQCDAEFCDNNNTILCQKHYPTLETCGGSESFNDCFCPDPSAKFCPDHLKEAWLRGCEEDFDLETVSLCPDCAASHEEERRYGGGGCWGNYDDDDDDDGYYGRGFYDEDGDGYYSHDDDDRY</sequence>
<reference evidence="2" key="1">
    <citation type="submission" date="2021-01" db="EMBL/GenBank/DDBJ databases">
        <authorList>
            <person name="Corre E."/>
            <person name="Pelletier E."/>
            <person name="Niang G."/>
            <person name="Scheremetjew M."/>
            <person name="Finn R."/>
            <person name="Kale V."/>
            <person name="Holt S."/>
            <person name="Cochrane G."/>
            <person name="Meng A."/>
            <person name="Brown T."/>
            <person name="Cohen L."/>
        </authorList>
    </citation>
    <scope>NUCLEOTIDE SEQUENCE</scope>
    <source>
        <strain evidence="2">SoJaBio B1-5/56/2</strain>
    </source>
</reference>
<protein>
    <submittedName>
        <fullName evidence="2">Uncharacterized protein</fullName>
    </submittedName>
</protein>
<organism evidence="2">
    <name type="scientific">Paramoeba aestuarina</name>
    <dbReference type="NCBI Taxonomy" id="180227"/>
    <lineage>
        <taxon>Eukaryota</taxon>
        <taxon>Amoebozoa</taxon>
        <taxon>Discosea</taxon>
        <taxon>Flabellinia</taxon>
        <taxon>Dactylopodida</taxon>
        <taxon>Paramoebidae</taxon>
        <taxon>Paramoeba</taxon>
    </lineage>
</organism>
<name>A0A7S4U7G1_9EUKA</name>
<evidence type="ECO:0000256" key="1">
    <source>
        <dbReference type="SAM" id="MobiDB-lite"/>
    </source>
</evidence>
<dbReference type="EMBL" id="HBKR01034150">
    <property type="protein sequence ID" value="CAE2331508.1"/>
    <property type="molecule type" value="Transcribed_RNA"/>
</dbReference>
<accession>A0A7S4U7G1</accession>
<feature type="region of interest" description="Disordered" evidence="1">
    <location>
        <begin position="392"/>
        <end position="415"/>
    </location>
</feature>
<proteinExistence type="predicted"/>
<dbReference type="AlphaFoldDB" id="A0A7S4U7G1"/>
<evidence type="ECO:0000313" key="2">
    <source>
        <dbReference type="EMBL" id="CAE2331508.1"/>
    </source>
</evidence>